<accession>A0A1H9XDL8</accession>
<sequence>MVPEPQARPFRAEKLTRATNLPCAFTDFATCPLPPAGNHLAFGVEAGEKTPYERG</sequence>
<proteinExistence type="predicted"/>
<keyword evidence="2" id="KW-1185">Reference proteome</keyword>
<dbReference type="Pfam" id="PF07920">
    <property type="entry name" value="DUF1684"/>
    <property type="match status" value="1"/>
</dbReference>
<dbReference type="AlphaFoldDB" id="A0A1H9XDL8"/>
<protein>
    <recommendedName>
        <fullName evidence="3">DUF1684 domain-containing protein</fullName>
    </recommendedName>
</protein>
<evidence type="ECO:0008006" key="3">
    <source>
        <dbReference type="Google" id="ProtNLM"/>
    </source>
</evidence>
<dbReference type="PANTHER" id="PTHR41913">
    <property type="entry name" value="DUF1684 DOMAIN-CONTAINING PROTEIN"/>
    <property type="match status" value="1"/>
</dbReference>
<reference evidence="2" key="1">
    <citation type="submission" date="2016-10" db="EMBL/GenBank/DDBJ databases">
        <authorList>
            <person name="Varghese N."/>
            <person name="Submissions S."/>
        </authorList>
    </citation>
    <scope>NUCLEOTIDE SEQUENCE [LARGE SCALE GENOMIC DNA]</scope>
    <source>
        <strain evidence="2">CGMCC 4.578</strain>
    </source>
</reference>
<evidence type="ECO:0000313" key="2">
    <source>
        <dbReference type="Proteomes" id="UP000199028"/>
    </source>
</evidence>
<name>A0A1H9XDL8_9PSEU</name>
<gene>
    <name evidence="1" type="ORF">SAMN05216195_114190</name>
</gene>
<evidence type="ECO:0000313" key="1">
    <source>
        <dbReference type="EMBL" id="SES44286.1"/>
    </source>
</evidence>
<organism evidence="1 2">
    <name type="scientific">Lentzea flaviverrucosa</name>
    <dbReference type="NCBI Taxonomy" id="200379"/>
    <lineage>
        <taxon>Bacteria</taxon>
        <taxon>Bacillati</taxon>
        <taxon>Actinomycetota</taxon>
        <taxon>Actinomycetes</taxon>
        <taxon>Pseudonocardiales</taxon>
        <taxon>Pseudonocardiaceae</taxon>
        <taxon>Lentzea</taxon>
    </lineage>
</organism>
<dbReference type="InterPro" id="IPR012467">
    <property type="entry name" value="DUF1684"/>
</dbReference>
<dbReference type="EMBL" id="FOFT01000014">
    <property type="protein sequence ID" value="SES44286.1"/>
    <property type="molecule type" value="Genomic_DNA"/>
</dbReference>
<dbReference type="Proteomes" id="UP000199028">
    <property type="component" value="Unassembled WGS sequence"/>
</dbReference>
<dbReference type="PANTHER" id="PTHR41913:SF1">
    <property type="entry name" value="DUF1684 DOMAIN-CONTAINING PROTEIN"/>
    <property type="match status" value="1"/>
</dbReference>